<evidence type="ECO:0000313" key="3">
    <source>
        <dbReference type="Proteomes" id="UP000821853"/>
    </source>
</evidence>
<sequence>MSRRMSYTTDFKQRVILFAENSNNWAAQRVLGVNEKLIRGWRKRQDELFACSGLPRAFRGPTIWRHDALEKELRLHVGEERVRKDSKCSAKIFRPKLGSWCCEAGLAVQPSKPVGGGGGSRNSYGAMDCGACGASSDDDAACGSDQ</sequence>
<dbReference type="EMBL" id="JABSTR010000004">
    <property type="protein sequence ID" value="KAH9368619.1"/>
    <property type="molecule type" value="Genomic_DNA"/>
</dbReference>
<proteinExistence type="predicted"/>
<dbReference type="Pfam" id="PF09607">
    <property type="entry name" value="BrkDBD"/>
    <property type="match status" value="1"/>
</dbReference>
<gene>
    <name evidence="2" type="ORF">HPB48_004638</name>
</gene>
<dbReference type="OrthoDB" id="6511204at2759"/>
<evidence type="ECO:0000313" key="2">
    <source>
        <dbReference type="EMBL" id="KAH9368619.1"/>
    </source>
</evidence>
<accession>A0A9J6G0T9</accession>
<dbReference type="Proteomes" id="UP000821853">
    <property type="component" value="Chromosome 2"/>
</dbReference>
<comment type="caution">
    <text evidence="2">The sequence shown here is derived from an EMBL/GenBank/DDBJ whole genome shotgun (WGS) entry which is preliminary data.</text>
</comment>
<keyword evidence="3" id="KW-1185">Reference proteome</keyword>
<feature type="domain" description="Brinker DNA-binding" evidence="1">
    <location>
        <begin position="4"/>
        <end position="48"/>
    </location>
</feature>
<evidence type="ECO:0000259" key="1">
    <source>
        <dbReference type="Pfam" id="PF09607"/>
    </source>
</evidence>
<name>A0A9J6G0T9_HAELO</name>
<dbReference type="VEuPathDB" id="VectorBase:HLOH_060813"/>
<protein>
    <recommendedName>
        <fullName evidence="1">Brinker DNA-binding domain-containing protein</fullName>
    </recommendedName>
</protein>
<organism evidence="2 3">
    <name type="scientific">Haemaphysalis longicornis</name>
    <name type="common">Bush tick</name>
    <dbReference type="NCBI Taxonomy" id="44386"/>
    <lineage>
        <taxon>Eukaryota</taxon>
        <taxon>Metazoa</taxon>
        <taxon>Ecdysozoa</taxon>
        <taxon>Arthropoda</taxon>
        <taxon>Chelicerata</taxon>
        <taxon>Arachnida</taxon>
        <taxon>Acari</taxon>
        <taxon>Parasitiformes</taxon>
        <taxon>Ixodida</taxon>
        <taxon>Ixodoidea</taxon>
        <taxon>Ixodidae</taxon>
        <taxon>Haemaphysalinae</taxon>
        <taxon>Haemaphysalis</taxon>
    </lineage>
</organism>
<dbReference type="InterPro" id="IPR018586">
    <property type="entry name" value="Brinker_DNA-bd"/>
</dbReference>
<dbReference type="AlphaFoldDB" id="A0A9J6G0T9"/>
<reference evidence="2 3" key="1">
    <citation type="journal article" date="2020" name="Cell">
        <title>Large-Scale Comparative Analyses of Tick Genomes Elucidate Their Genetic Diversity and Vector Capacities.</title>
        <authorList>
            <consortium name="Tick Genome and Microbiome Consortium (TIGMIC)"/>
            <person name="Jia N."/>
            <person name="Wang J."/>
            <person name="Shi W."/>
            <person name="Du L."/>
            <person name="Sun Y."/>
            <person name="Zhan W."/>
            <person name="Jiang J.F."/>
            <person name="Wang Q."/>
            <person name="Zhang B."/>
            <person name="Ji P."/>
            <person name="Bell-Sakyi L."/>
            <person name="Cui X.M."/>
            <person name="Yuan T.T."/>
            <person name="Jiang B.G."/>
            <person name="Yang W.F."/>
            <person name="Lam T.T."/>
            <person name="Chang Q.C."/>
            <person name="Ding S.J."/>
            <person name="Wang X.J."/>
            <person name="Zhu J.G."/>
            <person name="Ruan X.D."/>
            <person name="Zhao L."/>
            <person name="Wei J.T."/>
            <person name="Ye R.Z."/>
            <person name="Que T.C."/>
            <person name="Du C.H."/>
            <person name="Zhou Y.H."/>
            <person name="Cheng J.X."/>
            <person name="Dai P.F."/>
            <person name="Guo W.B."/>
            <person name="Han X.H."/>
            <person name="Huang E.J."/>
            <person name="Li L.F."/>
            <person name="Wei W."/>
            <person name="Gao Y.C."/>
            <person name="Liu J.Z."/>
            <person name="Shao H.Z."/>
            <person name="Wang X."/>
            <person name="Wang C.C."/>
            <person name="Yang T.C."/>
            <person name="Huo Q.B."/>
            <person name="Li W."/>
            <person name="Chen H.Y."/>
            <person name="Chen S.E."/>
            <person name="Zhou L.G."/>
            <person name="Ni X.B."/>
            <person name="Tian J.H."/>
            <person name="Sheng Y."/>
            <person name="Liu T."/>
            <person name="Pan Y.S."/>
            <person name="Xia L.Y."/>
            <person name="Li J."/>
            <person name="Zhao F."/>
            <person name="Cao W.C."/>
        </authorList>
    </citation>
    <scope>NUCLEOTIDE SEQUENCE [LARGE SCALE GENOMIC DNA]</scope>
    <source>
        <strain evidence="2">HaeL-2018</strain>
    </source>
</reference>